<name>A0A517L8Q1_9PEZI</name>
<organism evidence="2 3">
    <name type="scientific">Venturia effusa</name>
    <dbReference type="NCBI Taxonomy" id="50376"/>
    <lineage>
        <taxon>Eukaryota</taxon>
        <taxon>Fungi</taxon>
        <taxon>Dikarya</taxon>
        <taxon>Ascomycota</taxon>
        <taxon>Pezizomycotina</taxon>
        <taxon>Dothideomycetes</taxon>
        <taxon>Pleosporomycetidae</taxon>
        <taxon>Venturiales</taxon>
        <taxon>Venturiaceae</taxon>
        <taxon>Venturia</taxon>
    </lineage>
</organism>
<evidence type="ECO:0000313" key="2">
    <source>
        <dbReference type="EMBL" id="QDS72012.1"/>
    </source>
</evidence>
<feature type="region of interest" description="Disordered" evidence="1">
    <location>
        <begin position="114"/>
        <end position="144"/>
    </location>
</feature>
<proteinExistence type="predicted"/>
<reference evidence="2 3" key="1">
    <citation type="submission" date="2019-07" db="EMBL/GenBank/DDBJ databases">
        <title>Finished genome of Venturia effusa.</title>
        <authorList>
            <person name="Young C.A."/>
            <person name="Cox M.P."/>
            <person name="Ganley A.R.D."/>
            <person name="David W.J."/>
        </authorList>
    </citation>
    <scope>NUCLEOTIDE SEQUENCE [LARGE SCALE GENOMIC DNA]</scope>
    <source>
        <strain evidence="3">albino</strain>
    </source>
</reference>
<evidence type="ECO:0000256" key="1">
    <source>
        <dbReference type="SAM" id="MobiDB-lite"/>
    </source>
</evidence>
<keyword evidence="3" id="KW-1185">Reference proteome</keyword>
<sequence>MAPVTRRQRQIAIKRQYIKAKAPTTFLSLPRELRQRILFQSLPYSIQLEYYYYRLRSEHYFDKLHRSVRQEYEDHCGKHARNLCKADPSGCVAEEVGYVKDKWEEEGDKLAETARENMNARSRNKRPKPSRSTRIKPSVGGPTSFLSLPREIRQQILNQAHDIGLYVEEVEIQTMYRWTVACDNNKAWLEARDKMFERAAELNNVDPSGLIEEDMGYVLGKWRVELAMLFEDSENGRRYLLPRRVAEKEN</sequence>
<gene>
    <name evidence="2" type="ORF">FKW77_001905</name>
</gene>
<feature type="compositionally biased region" description="Basic residues" evidence="1">
    <location>
        <begin position="122"/>
        <end position="134"/>
    </location>
</feature>
<accession>A0A517L8Q1</accession>
<dbReference type="EMBL" id="CP042191">
    <property type="protein sequence ID" value="QDS72012.1"/>
    <property type="molecule type" value="Genomic_DNA"/>
</dbReference>
<evidence type="ECO:0000313" key="3">
    <source>
        <dbReference type="Proteomes" id="UP000316270"/>
    </source>
</evidence>
<dbReference type="AlphaFoldDB" id="A0A517L8Q1"/>
<dbReference type="Proteomes" id="UP000316270">
    <property type="component" value="Chromosome 7"/>
</dbReference>
<protein>
    <submittedName>
        <fullName evidence="2">Uncharacterized protein</fullName>
    </submittedName>
</protein>